<dbReference type="InParanoid" id="A0A251U5X1"/>
<reference evidence="1" key="3">
    <citation type="submission" date="2020-06" db="EMBL/GenBank/DDBJ databases">
        <title>Helianthus annuus Genome sequencing and assembly Release 2.</title>
        <authorList>
            <person name="Gouzy J."/>
            <person name="Langlade N."/>
            <person name="Munos S."/>
        </authorList>
    </citation>
    <scope>NUCLEOTIDE SEQUENCE</scope>
    <source>
        <tissue evidence="1">Leaves</tissue>
    </source>
</reference>
<dbReference type="PANTHER" id="PTHR33103:SF110">
    <property type="entry name" value="DUF674 FAMILY PROTEIN"/>
    <property type="match status" value="1"/>
</dbReference>
<dbReference type="Proteomes" id="UP000215914">
    <property type="component" value="Chromosome 8"/>
</dbReference>
<reference evidence="1 3" key="1">
    <citation type="journal article" date="2017" name="Nature">
        <title>The sunflower genome provides insights into oil metabolism, flowering and Asterid evolution.</title>
        <authorList>
            <person name="Badouin H."/>
            <person name="Gouzy J."/>
            <person name="Grassa C.J."/>
            <person name="Murat F."/>
            <person name="Staton S.E."/>
            <person name="Cottret L."/>
            <person name="Lelandais-Briere C."/>
            <person name="Owens G.L."/>
            <person name="Carrere S."/>
            <person name="Mayjonade B."/>
            <person name="Legrand L."/>
            <person name="Gill N."/>
            <person name="Kane N.C."/>
            <person name="Bowers J.E."/>
            <person name="Hubner S."/>
            <person name="Bellec A."/>
            <person name="Berard A."/>
            <person name="Berges H."/>
            <person name="Blanchet N."/>
            <person name="Boniface M.C."/>
            <person name="Brunel D."/>
            <person name="Catrice O."/>
            <person name="Chaidir N."/>
            <person name="Claudel C."/>
            <person name="Donnadieu C."/>
            <person name="Faraut T."/>
            <person name="Fievet G."/>
            <person name="Helmstetter N."/>
            <person name="King M."/>
            <person name="Knapp S.J."/>
            <person name="Lai Z."/>
            <person name="Le Paslier M.C."/>
            <person name="Lippi Y."/>
            <person name="Lorenzon L."/>
            <person name="Mandel J.R."/>
            <person name="Marage G."/>
            <person name="Marchand G."/>
            <person name="Marquand E."/>
            <person name="Bret-Mestries E."/>
            <person name="Morien E."/>
            <person name="Nambeesan S."/>
            <person name="Nguyen T."/>
            <person name="Pegot-Espagnet P."/>
            <person name="Pouilly N."/>
            <person name="Raftis F."/>
            <person name="Sallet E."/>
            <person name="Schiex T."/>
            <person name="Thomas J."/>
            <person name="Vandecasteele C."/>
            <person name="Vares D."/>
            <person name="Vear F."/>
            <person name="Vautrin S."/>
            <person name="Crespi M."/>
            <person name="Mangin B."/>
            <person name="Burke J.M."/>
            <person name="Salse J."/>
            <person name="Munos S."/>
            <person name="Vincourt P."/>
            <person name="Rieseberg L.H."/>
            <person name="Langlade N.B."/>
        </authorList>
    </citation>
    <scope>NUCLEOTIDE SEQUENCE [LARGE SCALE GENOMIC DNA]</scope>
    <source>
        <strain evidence="3">cv. SF193</strain>
        <tissue evidence="1">Leaves</tissue>
    </source>
</reference>
<gene>
    <name evidence="2" type="ORF">HannXRQ_Chr08g0220191</name>
    <name evidence="1" type="ORF">HanXRQr2_Chr08g0332241</name>
</gene>
<evidence type="ECO:0000313" key="1">
    <source>
        <dbReference type="EMBL" id="KAF5794804.1"/>
    </source>
</evidence>
<organism evidence="2 3">
    <name type="scientific">Helianthus annuus</name>
    <name type="common">Common sunflower</name>
    <dbReference type="NCBI Taxonomy" id="4232"/>
    <lineage>
        <taxon>Eukaryota</taxon>
        <taxon>Viridiplantae</taxon>
        <taxon>Streptophyta</taxon>
        <taxon>Embryophyta</taxon>
        <taxon>Tracheophyta</taxon>
        <taxon>Spermatophyta</taxon>
        <taxon>Magnoliopsida</taxon>
        <taxon>eudicotyledons</taxon>
        <taxon>Gunneridae</taxon>
        <taxon>Pentapetalae</taxon>
        <taxon>asterids</taxon>
        <taxon>campanulids</taxon>
        <taxon>Asterales</taxon>
        <taxon>Asteraceae</taxon>
        <taxon>Asteroideae</taxon>
        <taxon>Heliantheae alliance</taxon>
        <taxon>Heliantheae</taxon>
        <taxon>Helianthus</taxon>
    </lineage>
</organism>
<dbReference type="InterPro" id="IPR007750">
    <property type="entry name" value="DUF674"/>
</dbReference>
<evidence type="ECO:0000313" key="2">
    <source>
        <dbReference type="EMBL" id="OTG18172.1"/>
    </source>
</evidence>
<keyword evidence="3" id="KW-1185">Reference proteome</keyword>
<dbReference type="PANTHER" id="PTHR33103">
    <property type="entry name" value="OS01G0153900 PROTEIN"/>
    <property type="match status" value="1"/>
</dbReference>
<evidence type="ECO:0000313" key="3">
    <source>
        <dbReference type="Proteomes" id="UP000215914"/>
    </source>
</evidence>
<accession>A0A251U5X1</accession>
<dbReference type="EMBL" id="CM007897">
    <property type="protein sequence ID" value="OTG18172.1"/>
    <property type="molecule type" value="Genomic_DNA"/>
</dbReference>
<dbReference type="EMBL" id="MNCJ02000323">
    <property type="protein sequence ID" value="KAF5794804.1"/>
    <property type="molecule type" value="Genomic_DNA"/>
</dbReference>
<dbReference type="AlphaFoldDB" id="A0A251U5X1"/>
<reference evidence="2" key="2">
    <citation type="submission" date="2017-02" db="EMBL/GenBank/DDBJ databases">
        <title>Sunflower complete genome.</title>
        <authorList>
            <person name="Langlade N."/>
            <person name="Munos S."/>
        </authorList>
    </citation>
    <scope>NUCLEOTIDE SEQUENCE [LARGE SCALE GENOMIC DNA]</scope>
    <source>
        <tissue evidence="2">Leaves</tissue>
    </source>
</reference>
<dbReference type="Gramene" id="mRNA:HanXRQr2_Chr08g0332241">
    <property type="protein sequence ID" value="CDS:HanXRQr2_Chr08g0332241.1"/>
    <property type="gene ID" value="HanXRQr2_Chr08g0332241"/>
</dbReference>
<proteinExistence type="predicted"/>
<name>A0A251U5X1_HELAN</name>
<sequence>MFESSHVHSKGNSATCLPSVTRLRENSSMASPKMSLKLLVDRKGSRVLFAEVPKEFVDILFRIFSLPLGTLIESVGSEWMVGCLGKLKDSIESLRGNYLQPGIKMEDVFNHKTTFNGDIFRLSYDEAQSGSSKPVYRCPNATRKYYDSDSNSGSRFGYDYDYRNYKACESNVTLYVNTKCPNCRRSMNVPMTVVRPKEVLAETKKTDQKRKRGYVKEVATYMVMDDLVVKPMSTISSITAINKFSVEDLSQLEEMTVSFGKEEVQYIVISYI</sequence>
<evidence type="ECO:0008006" key="4">
    <source>
        <dbReference type="Google" id="ProtNLM"/>
    </source>
</evidence>
<protein>
    <recommendedName>
        <fullName evidence="4">DUF674 domain-containing protein</fullName>
    </recommendedName>
</protein>
<dbReference type="Pfam" id="PF05056">
    <property type="entry name" value="DUF674"/>
    <property type="match status" value="1"/>
</dbReference>